<proteinExistence type="predicted"/>
<feature type="transmembrane region" description="Helical" evidence="1">
    <location>
        <begin position="273"/>
        <end position="297"/>
    </location>
</feature>
<keyword evidence="1" id="KW-0812">Transmembrane</keyword>
<dbReference type="EMBL" id="CAJNOR010000230">
    <property type="protein sequence ID" value="CAF0848894.1"/>
    <property type="molecule type" value="Genomic_DNA"/>
</dbReference>
<keyword evidence="1" id="KW-1133">Transmembrane helix</keyword>
<comment type="caution">
    <text evidence="2">The sequence shown here is derived from an EMBL/GenBank/DDBJ whole genome shotgun (WGS) entry which is preliminary data.</text>
</comment>
<reference evidence="2" key="1">
    <citation type="submission" date="2021-02" db="EMBL/GenBank/DDBJ databases">
        <authorList>
            <person name="Nowell W R."/>
        </authorList>
    </citation>
    <scope>NUCLEOTIDE SEQUENCE</scope>
</reference>
<accession>A0A813VPJ5</accession>
<gene>
    <name evidence="2" type="ORF">XAT740_LOCUS5374</name>
</gene>
<dbReference type="AlphaFoldDB" id="A0A813VPJ5"/>
<dbReference type="Proteomes" id="UP000663828">
    <property type="component" value="Unassembled WGS sequence"/>
</dbReference>
<sequence>MNFLARLLGKNQCQSFLIFSRLLSNGQCSKMQSIRDNYNEYEVRLRFDEWLKSLWLAPNEWVHSTRDASIRVTRHFVPFWNINLKGTVRCSISTKSNFPFRHDDKYYSHREWHSFSFQIDDIKLDNINIYADDKFDTYHIQKLDVSFDQDQLVNLSSDDQIIDEPTINNDEAFRNAWMLIVKPLLEDICRKKVQERFPRFEEPRIDSFHLTINSKQDRVFYYPIYEITYYYKSKFLYTCLLDGVTGYIAGDRQFSTMKVTLASFLSFYPIVKMGLFSFGTCLPMAAIIAPCIGLYVCSYPKQYKGGLNQVQWMDDHSKASKFTYNLLKLIEESKNPSKLDGDQVVHVEKQTV</sequence>
<evidence type="ECO:0000313" key="3">
    <source>
        <dbReference type="Proteomes" id="UP000663828"/>
    </source>
</evidence>
<organism evidence="2 3">
    <name type="scientific">Adineta ricciae</name>
    <name type="common">Rotifer</name>
    <dbReference type="NCBI Taxonomy" id="249248"/>
    <lineage>
        <taxon>Eukaryota</taxon>
        <taxon>Metazoa</taxon>
        <taxon>Spiralia</taxon>
        <taxon>Gnathifera</taxon>
        <taxon>Rotifera</taxon>
        <taxon>Eurotatoria</taxon>
        <taxon>Bdelloidea</taxon>
        <taxon>Adinetida</taxon>
        <taxon>Adinetidae</taxon>
        <taxon>Adineta</taxon>
    </lineage>
</organism>
<keyword evidence="1" id="KW-0472">Membrane</keyword>
<keyword evidence="3" id="KW-1185">Reference proteome</keyword>
<evidence type="ECO:0000313" key="2">
    <source>
        <dbReference type="EMBL" id="CAF0848894.1"/>
    </source>
</evidence>
<evidence type="ECO:0000256" key="1">
    <source>
        <dbReference type="SAM" id="Phobius"/>
    </source>
</evidence>
<name>A0A813VPJ5_ADIRI</name>
<protein>
    <submittedName>
        <fullName evidence="2">Uncharacterized protein</fullName>
    </submittedName>
</protein>